<dbReference type="EMBL" id="LSBJ02000001">
    <property type="protein sequence ID" value="OWT43445.1"/>
    <property type="molecule type" value="Genomic_DNA"/>
</dbReference>
<dbReference type="KEGG" id="pchm:VFPPC_17406"/>
<gene>
    <name evidence="1" type="ORF">VFPPC_17406</name>
</gene>
<evidence type="ECO:0000313" key="1">
    <source>
        <dbReference type="EMBL" id="OWT43445.1"/>
    </source>
</evidence>
<sequence>MRRCRRVDADGMRWAGMAMAMGWGPRRCGTRPDWTGLIMAIDPAGPTPTIHHMVVYSVLWSGICSKFVITLVNARRVQEIHRPMLINDIFQLEEWMQKQSRHDFCLSRMVDQGRVS</sequence>
<comment type="caution">
    <text evidence="1">The sequence shown here is derived from an EMBL/GenBank/DDBJ whole genome shotgun (WGS) entry which is preliminary data.</text>
</comment>
<reference evidence="1 2" key="1">
    <citation type="journal article" date="2016" name="PLoS Pathog.">
        <title>Biosynthesis of antibiotic leucinostatins in bio-control fungus Purpureocillium lilacinum and their inhibition on phytophthora revealed by genome mining.</title>
        <authorList>
            <person name="Wang G."/>
            <person name="Liu Z."/>
            <person name="Lin R."/>
            <person name="Li E."/>
            <person name="Mao Z."/>
            <person name="Ling J."/>
            <person name="Yang Y."/>
            <person name="Yin W.B."/>
            <person name="Xie B."/>
        </authorList>
    </citation>
    <scope>NUCLEOTIDE SEQUENCE [LARGE SCALE GENOMIC DNA]</scope>
    <source>
        <strain evidence="1">170</strain>
    </source>
</reference>
<dbReference type="GeneID" id="33936382"/>
<name>A0A219ATD2_METCM</name>
<protein>
    <submittedName>
        <fullName evidence="1">Uncharacterized protein</fullName>
    </submittedName>
</protein>
<accession>A0A219ATD2</accession>
<dbReference type="AlphaFoldDB" id="A0A219ATD2"/>
<keyword evidence="2" id="KW-1185">Reference proteome</keyword>
<organism evidence="1 2">
    <name type="scientific">Pochonia chlamydosporia 170</name>
    <dbReference type="NCBI Taxonomy" id="1380566"/>
    <lineage>
        <taxon>Eukaryota</taxon>
        <taxon>Fungi</taxon>
        <taxon>Dikarya</taxon>
        <taxon>Ascomycota</taxon>
        <taxon>Pezizomycotina</taxon>
        <taxon>Sordariomycetes</taxon>
        <taxon>Hypocreomycetidae</taxon>
        <taxon>Hypocreales</taxon>
        <taxon>Clavicipitaceae</taxon>
        <taxon>Pochonia</taxon>
    </lineage>
</organism>
<evidence type="ECO:0000313" key="2">
    <source>
        <dbReference type="Proteomes" id="UP000078397"/>
    </source>
</evidence>
<proteinExistence type="predicted"/>
<dbReference type="Proteomes" id="UP000078397">
    <property type="component" value="Unassembled WGS sequence"/>
</dbReference>
<dbReference type="RefSeq" id="XP_022285865.1">
    <property type="nucleotide sequence ID" value="XM_022429118.1"/>
</dbReference>